<dbReference type="EMBL" id="QJKJ01005217">
    <property type="protein sequence ID" value="RDX91041.1"/>
    <property type="molecule type" value="Genomic_DNA"/>
</dbReference>
<feature type="non-terminal residue" evidence="1">
    <location>
        <position position="1"/>
    </location>
</feature>
<organism evidence="1 2">
    <name type="scientific">Mucuna pruriens</name>
    <name type="common">Velvet bean</name>
    <name type="synonym">Dolichos pruriens</name>
    <dbReference type="NCBI Taxonomy" id="157652"/>
    <lineage>
        <taxon>Eukaryota</taxon>
        <taxon>Viridiplantae</taxon>
        <taxon>Streptophyta</taxon>
        <taxon>Embryophyta</taxon>
        <taxon>Tracheophyta</taxon>
        <taxon>Spermatophyta</taxon>
        <taxon>Magnoliopsida</taxon>
        <taxon>eudicotyledons</taxon>
        <taxon>Gunneridae</taxon>
        <taxon>Pentapetalae</taxon>
        <taxon>rosids</taxon>
        <taxon>fabids</taxon>
        <taxon>Fabales</taxon>
        <taxon>Fabaceae</taxon>
        <taxon>Papilionoideae</taxon>
        <taxon>50 kb inversion clade</taxon>
        <taxon>NPAAA clade</taxon>
        <taxon>indigoferoid/millettioid clade</taxon>
        <taxon>Phaseoleae</taxon>
        <taxon>Mucuna</taxon>
    </lineage>
</organism>
<dbReference type="AlphaFoldDB" id="A0A371GKH5"/>
<accession>A0A371GKH5</accession>
<comment type="caution">
    <text evidence="1">The sequence shown here is derived from an EMBL/GenBank/DDBJ whole genome shotgun (WGS) entry which is preliminary data.</text>
</comment>
<dbReference type="Proteomes" id="UP000257109">
    <property type="component" value="Unassembled WGS sequence"/>
</dbReference>
<evidence type="ECO:0000313" key="2">
    <source>
        <dbReference type="Proteomes" id="UP000257109"/>
    </source>
</evidence>
<protein>
    <submittedName>
        <fullName evidence="1">Uncharacterized protein</fullName>
    </submittedName>
</protein>
<sequence>MAEDDVDISELFSGGGDDDDDMLYIDMQTVLEALDGGDDCNPQEVGSSKVRVYSWIQVVGIGSKLLSTKV</sequence>
<proteinExistence type="predicted"/>
<reference evidence="1" key="1">
    <citation type="submission" date="2018-05" db="EMBL/GenBank/DDBJ databases">
        <title>Draft genome of Mucuna pruriens seed.</title>
        <authorList>
            <person name="Nnadi N.E."/>
            <person name="Vos R."/>
            <person name="Hasami M.H."/>
            <person name="Devisetty U.K."/>
            <person name="Aguiy J.C."/>
        </authorList>
    </citation>
    <scope>NUCLEOTIDE SEQUENCE [LARGE SCALE GENOMIC DNA]</scope>
    <source>
        <strain evidence="1">JCA_2017</strain>
    </source>
</reference>
<evidence type="ECO:0000313" key="1">
    <source>
        <dbReference type="EMBL" id="RDX91041.1"/>
    </source>
</evidence>
<gene>
    <name evidence="1" type="ORF">CR513_27034</name>
</gene>
<keyword evidence="2" id="KW-1185">Reference proteome</keyword>
<name>A0A371GKH5_MUCPR</name>